<organism evidence="8 9">
    <name type="scientific">Magnetospirillum sulfuroxidans</name>
    <dbReference type="NCBI Taxonomy" id="611300"/>
    <lineage>
        <taxon>Bacteria</taxon>
        <taxon>Pseudomonadati</taxon>
        <taxon>Pseudomonadota</taxon>
        <taxon>Alphaproteobacteria</taxon>
        <taxon>Rhodospirillales</taxon>
        <taxon>Rhodospirillaceae</taxon>
        <taxon>Magnetospirillum</taxon>
    </lineage>
</organism>
<keyword evidence="5 6" id="KW-0472">Membrane</keyword>
<feature type="transmembrane region" description="Helical" evidence="6">
    <location>
        <begin position="27"/>
        <end position="46"/>
    </location>
</feature>
<feature type="transmembrane region" description="Helical" evidence="6">
    <location>
        <begin position="255"/>
        <end position="276"/>
    </location>
</feature>
<dbReference type="PANTHER" id="PTHR43124">
    <property type="entry name" value="PURINE EFFLUX PUMP PBUE"/>
    <property type="match status" value="1"/>
</dbReference>
<feature type="transmembrane region" description="Helical" evidence="6">
    <location>
        <begin position="203"/>
        <end position="223"/>
    </location>
</feature>
<dbReference type="SUPFAM" id="SSF103473">
    <property type="entry name" value="MFS general substrate transporter"/>
    <property type="match status" value="1"/>
</dbReference>
<feature type="domain" description="Major facilitator superfamily (MFS) profile" evidence="7">
    <location>
        <begin position="1"/>
        <end position="379"/>
    </location>
</feature>
<evidence type="ECO:0000256" key="6">
    <source>
        <dbReference type="SAM" id="Phobius"/>
    </source>
</evidence>
<dbReference type="InterPro" id="IPR020846">
    <property type="entry name" value="MFS_dom"/>
</dbReference>
<protein>
    <submittedName>
        <fullName evidence="8">MFS transporter</fullName>
    </submittedName>
</protein>
<proteinExistence type="predicted"/>
<keyword evidence="9" id="KW-1185">Reference proteome</keyword>
<comment type="caution">
    <text evidence="8">The sequence shown here is derived from an EMBL/GenBank/DDBJ whole genome shotgun (WGS) entry which is preliminary data.</text>
</comment>
<comment type="subcellular location">
    <subcellularLocation>
        <location evidence="1">Cell membrane</location>
        <topology evidence="1">Multi-pass membrane protein</topology>
    </subcellularLocation>
</comment>
<feature type="transmembrane region" description="Helical" evidence="6">
    <location>
        <begin position="282"/>
        <end position="310"/>
    </location>
</feature>
<dbReference type="PANTHER" id="PTHR43124:SF3">
    <property type="entry name" value="CHLORAMPHENICOL EFFLUX PUMP RV0191"/>
    <property type="match status" value="1"/>
</dbReference>
<evidence type="ECO:0000313" key="9">
    <source>
        <dbReference type="Proteomes" id="UP000680714"/>
    </source>
</evidence>
<keyword evidence="4 6" id="KW-1133">Transmembrane helix</keyword>
<sequence length="380" mass="38951">MGPVFALPALLPDFILSFKLSSAEAGWLSGITFAGYAAAVPVLSALTDRMDARRVYIAGALVAGLSALLFALLAQGFWSALLFRALAGIGLAGTYMPGLKAMVDRTAGPQQPKWLSWYTASFSLGTGISFLAAGLLAQGLGWRGCFAVLGGGAVLAAGLVLLLRPQTPVVVLGAKLLDLRPVLANRQVMAYVLGYFAHMWELFGLRSWMVAFLAFAAAGQAVLTPTVAAAVSSLVAMAASIGGAALALRFDRVRACSVFALSSAALALLVGLSAGWGSGWGLAVVALMLVYNGVVQLDSAALTTGTVLAAAPERRGAAIAVHSLVGFIGGFLGPLGFGWVLDMAGGHQSAPAWTFAFASLGAVAALGPLALWGLNRTKRN</sequence>
<dbReference type="InterPro" id="IPR036259">
    <property type="entry name" value="MFS_trans_sf"/>
</dbReference>
<feature type="transmembrane region" description="Helical" evidence="6">
    <location>
        <begin position="317"/>
        <end position="340"/>
    </location>
</feature>
<feature type="transmembrane region" description="Helical" evidence="6">
    <location>
        <begin position="115"/>
        <end position="135"/>
    </location>
</feature>
<evidence type="ECO:0000256" key="4">
    <source>
        <dbReference type="ARBA" id="ARBA00022989"/>
    </source>
</evidence>
<keyword evidence="2" id="KW-1003">Cell membrane</keyword>
<feature type="transmembrane region" description="Helical" evidence="6">
    <location>
        <begin position="55"/>
        <end position="75"/>
    </location>
</feature>
<dbReference type="EMBL" id="JAGTUF010000002">
    <property type="protein sequence ID" value="MBR9971048.1"/>
    <property type="molecule type" value="Genomic_DNA"/>
</dbReference>
<gene>
    <name evidence="8" type="ORF">KEC16_04905</name>
</gene>
<evidence type="ECO:0000313" key="8">
    <source>
        <dbReference type="EMBL" id="MBR9971048.1"/>
    </source>
</evidence>
<evidence type="ECO:0000256" key="5">
    <source>
        <dbReference type="ARBA" id="ARBA00023136"/>
    </source>
</evidence>
<feature type="transmembrane region" description="Helical" evidence="6">
    <location>
        <begin position="352"/>
        <end position="374"/>
    </location>
</feature>
<reference evidence="8 9" key="1">
    <citation type="submission" date="2021-04" db="EMBL/GenBank/DDBJ databases">
        <title>Magnetospirillum sulfuroxidans sp. nov., a facultative chemolithoautotrophic sulfur-oxidizing alphaproteobacterium isolated from freshwater sediment and proposals for Paramagetospirillum gen. nov., and Magnetospirillaceae fam. nov.</title>
        <authorList>
            <person name="Koziaeva V."/>
            <person name="Geelhoed J.S."/>
            <person name="Sorokin D.Y."/>
            <person name="Grouzdev D.S."/>
        </authorList>
    </citation>
    <scope>NUCLEOTIDE SEQUENCE [LARGE SCALE GENOMIC DNA]</scope>
    <source>
        <strain evidence="8 9">J10</strain>
    </source>
</reference>
<dbReference type="PROSITE" id="PS50850">
    <property type="entry name" value="MFS"/>
    <property type="match status" value="1"/>
</dbReference>
<dbReference type="Pfam" id="PF07690">
    <property type="entry name" value="MFS_1"/>
    <property type="match status" value="1"/>
</dbReference>
<dbReference type="InterPro" id="IPR011701">
    <property type="entry name" value="MFS"/>
</dbReference>
<feature type="transmembrane region" description="Helical" evidence="6">
    <location>
        <begin position="229"/>
        <end position="248"/>
    </location>
</feature>
<feature type="transmembrane region" description="Helical" evidence="6">
    <location>
        <begin position="141"/>
        <end position="163"/>
    </location>
</feature>
<dbReference type="InterPro" id="IPR050189">
    <property type="entry name" value="MFS_Efflux_Transporters"/>
</dbReference>
<keyword evidence="3 6" id="KW-0812">Transmembrane</keyword>
<dbReference type="Proteomes" id="UP000680714">
    <property type="component" value="Unassembled WGS sequence"/>
</dbReference>
<accession>A0ABS5IBB9</accession>
<evidence type="ECO:0000256" key="3">
    <source>
        <dbReference type="ARBA" id="ARBA00022692"/>
    </source>
</evidence>
<evidence type="ECO:0000256" key="2">
    <source>
        <dbReference type="ARBA" id="ARBA00022475"/>
    </source>
</evidence>
<dbReference type="Gene3D" id="1.20.1250.20">
    <property type="entry name" value="MFS general substrate transporter like domains"/>
    <property type="match status" value="1"/>
</dbReference>
<evidence type="ECO:0000256" key="1">
    <source>
        <dbReference type="ARBA" id="ARBA00004651"/>
    </source>
</evidence>
<feature type="transmembrane region" description="Helical" evidence="6">
    <location>
        <begin position="81"/>
        <end position="103"/>
    </location>
</feature>
<evidence type="ECO:0000259" key="7">
    <source>
        <dbReference type="PROSITE" id="PS50850"/>
    </source>
</evidence>
<name>A0ABS5IBB9_9PROT</name>